<name>A0ACB5TD64_AMBMO</name>
<dbReference type="Proteomes" id="UP001165064">
    <property type="component" value="Unassembled WGS sequence"/>
</dbReference>
<reference evidence="1" key="1">
    <citation type="submission" date="2023-04" db="EMBL/GenBank/DDBJ databases">
        <title>Ambrosiozyma monospora NBRC 10751.</title>
        <authorList>
            <person name="Ichikawa N."/>
            <person name="Sato H."/>
            <person name="Tonouchi N."/>
        </authorList>
    </citation>
    <scope>NUCLEOTIDE SEQUENCE</scope>
    <source>
        <strain evidence="1">NBRC 10751</strain>
    </source>
</reference>
<gene>
    <name evidence="1" type="ORF">Amon02_000773200</name>
</gene>
<protein>
    <submittedName>
        <fullName evidence="1">Unnamed protein product</fullName>
    </submittedName>
</protein>
<accession>A0ACB5TD64</accession>
<proteinExistence type="predicted"/>
<organism evidence="1 2">
    <name type="scientific">Ambrosiozyma monospora</name>
    <name type="common">Yeast</name>
    <name type="synonym">Endomycopsis monosporus</name>
    <dbReference type="NCBI Taxonomy" id="43982"/>
    <lineage>
        <taxon>Eukaryota</taxon>
        <taxon>Fungi</taxon>
        <taxon>Dikarya</taxon>
        <taxon>Ascomycota</taxon>
        <taxon>Saccharomycotina</taxon>
        <taxon>Pichiomycetes</taxon>
        <taxon>Pichiales</taxon>
        <taxon>Pichiaceae</taxon>
        <taxon>Ambrosiozyma</taxon>
    </lineage>
</organism>
<sequence>MNLPQPVERDPMKTPKSKNKNFTSLSKPVPKKSGKIPPPVSLPGAPERKNSTGNLAKSSKNKGRQSDRQGNSNNNNNNNNNGDTNTTSVFGNTKDNNLNRGKPVPTANGILQPGRNFKGPRGGAAPTFQSITAQQGGVFKLNKNKPKFPSHSRGGFSDRGRGGRGGYGRGRGGNARGGR</sequence>
<dbReference type="EMBL" id="BSXS01006558">
    <property type="protein sequence ID" value="GME85688.1"/>
    <property type="molecule type" value="Genomic_DNA"/>
</dbReference>
<comment type="caution">
    <text evidence="1">The sequence shown here is derived from an EMBL/GenBank/DDBJ whole genome shotgun (WGS) entry which is preliminary data.</text>
</comment>
<evidence type="ECO:0000313" key="1">
    <source>
        <dbReference type="EMBL" id="GME85688.1"/>
    </source>
</evidence>
<evidence type="ECO:0000313" key="2">
    <source>
        <dbReference type="Proteomes" id="UP001165064"/>
    </source>
</evidence>
<keyword evidence="2" id="KW-1185">Reference proteome</keyword>